<keyword evidence="3 5" id="KW-0342">GTP-binding</keyword>
<feature type="binding site" evidence="5">
    <location>
        <begin position="114"/>
        <end position="116"/>
    </location>
    <ligand>
        <name>GTP</name>
        <dbReference type="ChEBI" id="CHEBI:37565"/>
    </ligand>
</feature>
<dbReference type="GO" id="GO:0005737">
    <property type="term" value="C:cytoplasm"/>
    <property type="evidence" value="ECO:0007669"/>
    <property type="project" value="UniProtKB-SubCell"/>
</dbReference>
<dbReference type="InterPro" id="IPR045061">
    <property type="entry name" value="FtsZ/CetZ"/>
</dbReference>
<reference evidence="9" key="1">
    <citation type="journal article" date="2015" name="Genome Announc.">
        <title>Draft Genome Sequence of Anaerolineae Strain TC1, a Novel Isolate from a Methanogenic Wastewater Treatment System.</title>
        <authorList>
            <person name="Matsuura N."/>
            <person name="Tourlousse D.M."/>
            <person name="Sun L."/>
            <person name="Toyonaga M."/>
            <person name="Kuroda K."/>
            <person name="Ohashi A."/>
            <person name="Cruz R."/>
            <person name="Yamaguchi T."/>
            <person name="Sekiguchi Y."/>
        </authorList>
    </citation>
    <scope>NUCLEOTIDE SEQUENCE [LARGE SCALE GENOMIC DNA]</scope>
    <source>
        <strain evidence="9">TC1</strain>
    </source>
</reference>
<dbReference type="SUPFAM" id="SSF52490">
    <property type="entry name" value="Tubulin nucleotide-binding domain-like"/>
    <property type="match status" value="1"/>
</dbReference>
<keyword evidence="5" id="KW-0131">Cell cycle</keyword>
<organism evidence="9">
    <name type="scientific">Flexilinea flocculi</name>
    <dbReference type="NCBI Taxonomy" id="1678840"/>
    <lineage>
        <taxon>Bacteria</taxon>
        <taxon>Bacillati</taxon>
        <taxon>Chloroflexota</taxon>
        <taxon>Anaerolineae</taxon>
        <taxon>Anaerolineales</taxon>
        <taxon>Anaerolineaceae</taxon>
        <taxon>Flexilinea</taxon>
    </lineage>
</organism>
<dbReference type="PRINTS" id="PR00423">
    <property type="entry name" value="CELLDVISFTSZ"/>
</dbReference>
<dbReference type="SMART" id="SM00864">
    <property type="entry name" value="Tubulin"/>
    <property type="match status" value="1"/>
</dbReference>
<evidence type="ECO:0000259" key="8">
    <source>
        <dbReference type="SMART" id="SM00865"/>
    </source>
</evidence>
<keyword evidence="4 5" id="KW-0717">Septation</keyword>
<evidence type="ECO:0000256" key="1">
    <source>
        <dbReference type="ARBA" id="ARBA00009690"/>
    </source>
</evidence>
<dbReference type="InterPro" id="IPR024757">
    <property type="entry name" value="FtsZ_C"/>
</dbReference>
<dbReference type="AlphaFoldDB" id="A0A0K8PA90"/>
<dbReference type="InterPro" id="IPR036525">
    <property type="entry name" value="Tubulin/FtsZ_GTPase_sf"/>
</dbReference>
<dbReference type="InterPro" id="IPR000158">
    <property type="entry name" value="Cell_div_FtsZ"/>
</dbReference>
<comment type="function">
    <text evidence="5">Essential cell division protein that forms a contractile ring structure (Z ring) at the future cell division site. The regulation of the ring assembly controls the timing and the location of cell division. One of the functions of the FtsZ ring is to recruit other cell division proteins to the septum to produce a new cell wall between the dividing cells. Binds GTP and shows GTPase activity.</text>
</comment>
<evidence type="ECO:0000256" key="5">
    <source>
        <dbReference type="HAMAP-Rule" id="MF_00909"/>
    </source>
</evidence>
<dbReference type="InterPro" id="IPR018316">
    <property type="entry name" value="Tubulin/FtsZ_2-layer-sand-dom"/>
</dbReference>
<evidence type="ECO:0000256" key="6">
    <source>
        <dbReference type="NCBIfam" id="TIGR00065"/>
    </source>
</evidence>
<evidence type="ECO:0000313" key="10">
    <source>
        <dbReference type="Proteomes" id="UP000053370"/>
    </source>
</evidence>
<dbReference type="Proteomes" id="UP000053370">
    <property type="component" value="Unassembled WGS sequence"/>
</dbReference>
<dbReference type="FunFam" id="3.40.50.1440:FF:000001">
    <property type="entry name" value="Cell division protein FtsZ"/>
    <property type="match status" value="1"/>
</dbReference>
<dbReference type="CDD" id="cd02201">
    <property type="entry name" value="FtsZ_type1"/>
    <property type="match status" value="1"/>
</dbReference>
<dbReference type="GO" id="GO:0051258">
    <property type="term" value="P:protein polymerization"/>
    <property type="evidence" value="ECO:0007669"/>
    <property type="project" value="UniProtKB-UniRule"/>
</dbReference>
<dbReference type="GO" id="GO:0005525">
    <property type="term" value="F:GTP binding"/>
    <property type="evidence" value="ECO:0007669"/>
    <property type="project" value="UniProtKB-UniRule"/>
</dbReference>
<dbReference type="PANTHER" id="PTHR30314:SF3">
    <property type="entry name" value="MITOCHONDRIAL DIVISION PROTEIN FSZA"/>
    <property type="match status" value="1"/>
</dbReference>
<evidence type="ECO:0000313" key="9">
    <source>
        <dbReference type="EMBL" id="GAP39573.1"/>
    </source>
</evidence>
<dbReference type="SMART" id="SM00865">
    <property type="entry name" value="Tubulin_C"/>
    <property type="match status" value="1"/>
</dbReference>
<comment type="subunit">
    <text evidence="5">Homodimer. Polymerizes to form a dynamic ring structure in a strictly GTP-dependent manner. Interacts directly with several other division proteins.</text>
</comment>
<comment type="subcellular location">
    <subcellularLocation>
        <location evidence="5">Cytoplasm</location>
    </subcellularLocation>
    <text evidence="5">Assembles at midcell at the inner surface of the cytoplasmic membrane.</text>
</comment>
<dbReference type="STRING" id="1678840.ATC1_12104"/>
<dbReference type="OrthoDB" id="9813375at2"/>
<dbReference type="InterPro" id="IPR003008">
    <property type="entry name" value="Tubulin_FtsZ_GTPase"/>
</dbReference>
<gene>
    <name evidence="5" type="primary">ftsZ</name>
    <name evidence="9" type="ORF">ATC1_12104</name>
</gene>
<keyword evidence="2 5" id="KW-0547">Nucleotide-binding</keyword>
<dbReference type="Gene3D" id="3.40.50.1440">
    <property type="entry name" value="Tubulin/FtsZ, GTPase domain"/>
    <property type="match status" value="1"/>
</dbReference>
<comment type="similarity">
    <text evidence="1 5">Belongs to the FtsZ family.</text>
</comment>
<dbReference type="InterPro" id="IPR008280">
    <property type="entry name" value="Tub_FtsZ_C"/>
</dbReference>
<accession>A0A0K8PA90</accession>
<dbReference type="EMBL" id="DF968180">
    <property type="protein sequence ID" value="GAP39573.1"/>
    <property type="molecule type" value="Genomic_DNA"/>
</dbReference>
<keyword evidence="10" id="KW-1185">Reference proteome</keyword>
<dbReference type="PANTHER" id="PTHR30314">
    <property type="entry name" value="CELL DIVISION PROTEIN FTSZ-RELATED"/>
    <property type="match status" value="1"/>
</dbReference>
<evidence type="ECO:0000256" key="2">
    <source>
        <dbReference type="ARBA" id="ARBA00022741"/>
    </source>
</evidence>
<dbReference type="GO" id="GO:0000917">
    <property type="term" value="P:division septum assembly"/>
    <property type="evidence" value="ECO:0007669"/>
    <property type="project" value="UniProtKB-KW"/>
</dbReference>
<sequence>MKNSLTQKIGDEIVYNKPVIKVIGLGGGGGNAVSRMISRNFTEVDFIAANTDSQALKSNSAPTKLLIGPGITRGMGCGGNPEIGELAALESESLIREALQGADIVFLTAGMGGGTGSGAIGVAAKIAKDLGAVTISVVNTPFSFESGKRITNARTYLNKLAAHSDTLIAIPNDQLLKIVPRDLSLKESFEIADDVLRQGVLGISQLLTGVGEINVDFSHIRNMMMNGGGSLLTIGYGKGPNKVSMAMYQALNHPLLEHLPIENATGMIVNFTGDENLSFREVVEGMGYLQQLSNHQAEIIPGQIVDNRLQDEVEIILIVTGMASTPLESLNTKPEVKKNSLEREKTSPKTFYSNVAIPDSISHGEETKVLETVLSSTEPMRSMQSIDGPIIPTPNTEKKEFSASAEAAFETFMSPLGLSGYTPASITKNVENSDTDKIQDLDIPTFIRRKM</sequence>
<keyword evidence="5 9" id="KW-0132">Cell division</keyword>
<feature type="binding site" evidence="5">
    <location>
        <begin position="27"/>
        <end position="31"/>
    </location>
    <ligand>
        <name>GTP</name>
        <dbReference type="ChEBI" id="CHEBI:37565"/>
    </ligand>
</feature>
<feature type="domain" description="Tubulin/FtsZ GTPase" evidence="7">
    <location>
        <begin position="19"/>
        <end position="211"/>
    </location>
</feature>
<feature type="domain" description="Tubulin/FtsZ 2-layer sandwich" evidence="8">
    <location>
        <begin position="213"/>
        <end position="331"/>
    </location>
</feature>
<dbReference type="GO" id="GO:0032153">
    <property type="term" value="C:cell division site"/>
    <property type="evidence" value="ECO:0007669"/>
    <property type="project" value="UniProtKB-UniRule"/>
</dbReference>
<dbReference type="SUPFAM" id="SSF55307">
    <property type="entry name" value="Tubulin C-terminal domain-like"/>
    <property type="match status" value="1"/>
</dbReference>
<dbReference type="NCBIfam" id="TIGR00065">
    <property type="entry name" value="ftsZ"/>
    <property type="match status" value="1"/>
</dbReference>
<evidence type="ECO:0000259" key="7">
    <source>
        <dbReference type="SMART" id="SM00864"/>
    </source>
</evidence>
<dbReference type="HAMAP" id="MF_00909">
    <property type="entry name" value="FtsZ"/>
    <property type="match status" value="1"/>
</dbReference>
<dbReference type="PATRIC" id="fig|1678840.3.peg.623"/>
<dbReference type="Pfam" id="PF12327">
    <property type="entry name" value="FtsZ_C"/>
    <property type="match status" value="1"/>
</dbReference>
<name>A0A0K8PA90_9CHLR</name>
<dbReference type="GO" id="GO:0043093">
    <property type="term" value="P:FtsZ-dependent cytokinesis"/>
    <property type="evidence" value="ECO:0007669"/>
    <property type="project" value="UniProtKB-UniRule"/>
</dbReference>
<keyword evidence="5" id="KW-0963">Cytoplasm</keyword>
<evidence type="ECO:0000256" key="4">
    <source>
        <dbReference type="ARBA" id="ARBA00023210"/>
    </source>
</evidence>
<dbReference type="RefSeq" id="WP_062278127.1">
    <property type="nucleotide sequence ID" value="NZ_DF968180.1"/>
</dbReference>
<evidence type="ECO:0000256" key="3">
    <source>
        <dbReference type="ARBA" id="ARBA00023134"/>
    </source>
</evidence>
<feature type="binding site" evidence="5">
    <location>
        <position position="145"/>
    </location>
    <ligand>
        <name>GTP</name>
        <dbReference type="ChEBI" id="CHEBI:37565"/>
    </ligand>
</feature>
<feature type="binding site" evidence="5">
    <location>
        <position position="193"/>
    </location>
    <ligand>
        <name>GTP</name>
        <dbReference type="ChEBI" id="CHEBI:37565"/>
    </ligand>
</feature>
<proteinExistence type="inferred from homology"/>
<feature type="binding site" evidence="5">
    <location>
        <position position="149"/>
    </location>
    <ligand>
        <name>GTP</name>
        <dbReference type="ChEBI" id="CHEBI:37565"/>
    </ligand>
</feature>
<protein>
    <recommendedName>
        <fullName evidence="5 6">Cell division protein FtsZ</fullName>
    </recommendedName>
</protein>
<dbReference type="GO" id="GO:0003924">
    <property type="term" value="F:GTPase activity"/>
    <property type="evidence" value="ECO:0007669"/>
    <property type="project" value="UniProtKB-UniRule"/>
</dbReference>
<dbReference type="Pfam" id="PF00091">
    <property type="entry name" value="Tubulin"/>
    <property type="match status" value="1"/>
</dbReference>